<reference evidence="1" key="1">
    <citation type="journal article" date="2021" name="Front. Microbiol.">
        <title>Comprehensive Comparative Genomics and Phenotyping of Methylobacterium Species.</title>
        <authorList>
            <person name="Alessa O."/>
            <person name="Ogura Y."/>
            <person name="Fujitani Y."/>
            <person name="Takami H."/>
            <person name="Hayashi T."/>
            <person name="Sahin N."/>
            <person name="Tani A."/>
        </authorList>
    </citation>
    <scope>NUCLEOTIDE SEQUENCE</scope>
    <source>
        <strain evidence="1">NBRC 15689</strain>
    </source>
</reference>
<gene>
    <name evidence="1" type="ORF">LKMONMHP_3457</name>
</gene>
<dbReference type="InterPro" id="IPR029044">
    <property type="entry name" value="Nucleotide-diphossugar_trans"/>
</dbReference>
<protein>
    <recommendedName>
        <fullName evidence="3">Capsular biosynthesis protein</fullName>
    </recommendedName>
</protein>
<keyword evidence="2" id="KW-1185">Reference proteome</keyword>
<organism evidence="1 2">
    <name type="scientific">Methylobacterium organophilum</name>
    <dbReference type="NCBI Taxonomy" id="410"/>
    <lineage>
        <taxon>Bacteria</taxon>
        <taxon>Pseudomonadati</taxon>
        <taxon>Pseudomonadota</taxon>
        <taxon>Alphaproteobacteria</taxon>
        <taxon>Hyphomicrobiales</taxon>
        <taxon>Methylobacteriaceae</taxon>
        <taxon>Methylobacterium</taxon>
    </lineage>
</organism>
<sequence length="258" mass="28619">MYVFPMAGLSRRFTEAGYTVPKFMLPAGPMNLFQHSIHGFREAFETESFLFIYLGATCSDAFILDSAAAIGLRPENVRLARLDQPTDGQATTVAEGLAVAGVSVDEPLTIFNIDTIYSDFAQPDFSGRGPVDGYLDVFVGEGTHWSFVRPKIEGERLGEAIEVTEKIRISNLCSSGLYHFARAGSFMKEFDAIRSRSVHELQGNERYIAPLYNAMIQKGQTVYYRVIRSDSIQFSGTPAEYHRFLADNGYPENAPPVG</sequence>
<dbReference type="RefSeq" id="WP_238312526.1">
    <property type="nucleotide sequence ID" value="NZ_BPQV01000010.1"/>
</dbReference>
<evidence type="ECO:0000313" key="2">
    <source>
        <dbReference type="Proteomes" id="UP001055156"/>
    </source>
</evidence>
<proteinExistence type="predicted"/>
<dbReference type="EMBL" id="BPQV01000010">
    <property type="protein sequence ID" value="GJE28585.1"/>
    <property type="molecule type" value="Genomic_DNA"/>
</dbReference>
<name>A0ABQ4TEP8_METOR</name>
<dbReference type="SUPFAM" id="SSF53448">
    <property type="entry name" value="Nucleotide-diphospho-sugar transferases"/>
    <property type="match status" value="1"/>
</dbReference>
<evidence type="ECO:0008006" key="3">
    <source>
        <dbReference type="Google" id="ProtNLM"/>
    </source>
</evidence>
<comment type="caution">
    <text evidence="1">The sequence shown here is derived from an EMBL/GenBank/DDBJ whole genome shotgun (WGS) entry which is preliminary data.</text>
</comment>
<dbReference type="Gene3D" id="3.90.550.10">
    <property type="entry name" value="Spore Coat Polysaccharide Biosynthesis Protein SpsA, Chain A"/>
    <property type="match status" value="1"/>
</dbReference>
<dbReference type="Proteomes" id="UP001055156">
    <property type="component" value="Unassembled WGS sequence"/>
</dbReference>
<reference evidence="1" key="2">
    <citation type="submission" date="2021-08" db="EMBL/GenBank/DDBJ databases">
        <authorList>
            <person name="Tani A."/>
            <person name="Ola A."/>
            <person name="Ogura Y."/>
            <person name="Katsura K."/>
            <person name="Hayashi T."/>
        </authorList>
    </citation>
    <scope>NUCLEOTIDE SEQUENCE</scope>
    <source>
        <strain evidence="1">NBRC 15689</strain>
    </source>
</reference>
<dbReference type="PIRSF" id="PIRSF028162">
    <property type="entry name" value="BcbE_prd"/>
    <property type="match status" value="1"/>
</dbReference>
<dbReference type="InterPro" id="IPR016873">
    <property type="entry name" value="Caps_polysacc_synth_BcbE_prd"/>
</dbReference>
<accession>A0ABQ4TEP8</accession>
<evidence type="ECO:0000313" key="1">
    <source>
        <dbReference type="EMBL" id="GJE28585.1"/>
    </source>
</evidence>